<evidence type="ECO:0000313" key="2">
    <source>
        <dbReference type="Proteomes" id="UP000290961"/>
    </source>
</evidence>
<dbReference type="OrthoDB" id="40759at10239"/>
<dbReference type="GeneID" id="41700422"/>
<dbReference type="RefSeq" id="YP_009551672.1">
    <property type="nucleotide sequence ID" value="NC_040524.1"/>
</dbReference>
<name>A0A0B4UH46_9VIRU</name>
<organism evidence="1 2">
    <name type="scientific">Odonata-associated circular virus-14</name>
    <dbReference type="NCBI Taxonomy" id="1592114"/>
    <lineage>
        <taxon>Viruses</taxon>
        <taxon>Monodnaviria</taxon>
        <taxon>Shotokuvirae</taxon>
        <taxon>Cressdnaviricota</taxon>
        <taxon>Arfiviricetes</taxon>
        <taxon>Rohanvirales</taxon>
        <taxon>Nenyaviridae</taxon>
        <taxon>Mithrilvirus</taxon>
        <taxon>Mithrilvirus smaug</taxon>
    </lineage>
</organism>
<keyword evidence="2" id="KW-1185">Reference proteome</keyword>
<reference evidence="1 2" key="1">
    <citation type="submission" date="2014-09" db="EMBL/GenBank/DDBJ databases">
        <title>Diverse CRESS DNA viruses recovered from Odonata collected in Arizona and Oklahoma, USA.</title>
        <authorList>
            <person name="Dayaram A."/>
            <person name="Pailes R."/>
            <person name="Potter K."/>
            <person name="Moline A.B."/>
            <person name="Rosenstein D.D."/>
            <person name="Marinov M."/>
            <person name="Varsani A."/>
        </authorList>
    </citation>
    <scope>NUCLEOTIDE SEQUENCE [LARGE SCALE GENOMIC DNA]</scope>
    <source>
        <strain evidence="1">OdasCV-14-US-1577SC3-12</strain>
    </source>
</reference>
<dbReference type="EMBL" id="KM598397">
    <property type="protein sequence ID" value="AJD07484.1"/>
    <property type="molecule type" value="Genomic_DNA"/>
</dbReference>
<accession>A0A0B4UH46</accession>
<protein>
    <submittedName>
        <fullName evidence="1">Putative capsid protein</fullName>
    </submittedName>
</protein>
<sequence length="174" mass="18835">MPSRPTRVSRRRSNKKWSPVLIQESVSYSLGGTSVKLSSVPLCTNSNNTSLAPTATIIKAGNFKVVVDVNISDSFTGSGRMYVMFVPQGYDLANATSAFPGQHPEWIMCWRGFEPGHNGLQAVSMQSKLKRNLNSGDQIVLVIVANNLSGVASTVSLTVSCSYVCCANYNDSFF</sequence>
<proteinExistence type="predicted"/>
<dbReference type="KEGG" id="vg:41700422"/>
<dbReference type="Proteomes" id="UP000290961">
    <property type="component" value="Segment"/>
</dbReference>
<evidence type="ECO:0000313" key="1">
    <source>
        <dbReference type="EMBL" id="AJD07484.1"/>
    </source>
</evidence>